<feature type="compositionally biased region" description="Acidic residues" evidence="1">
    <location>
        <begin position="134"/>
        <end position="152"/>
    </location>
</feature>
<evidence type="ECO:0000313" key="3">
    <source>
        <dbReference type="Proteomes" id="UP001176940"/>
    </source>
</evidence>
<dbReference type="PANTHER" id="PTHR13930">
    <property type="entry name" value="S-ADENOSYL-L-METHIONINE-DEPENDENT TRNA 4-DEMETHYLWYOSINE SYNTHASE"/>
    <property type="match status" value="1"/>
</dbReference>
<dbReference type="InterPro" id="IPR034556">
    <property type="entry name" value="tRNA_wybutosine-synthase"/>
</dbReference>
<reference evidence="2" key="1">
    <citation type="submission" date="2023-07" db="EMBL/GenBank/DDBJ databases">
        <authorList>
            <person name="Stuckert A."/>
        </authorList>
    </citation>
    <scope>NUCLEOTIDE SEQUENCE</scope>
</reference>
<protein>
    <submittedName>
        <fullName evidence="2">Uncharacterized protein</fullName>
    </submittedName>
</protein>
<accession>A0ABN9MPN7</accession>
<dbReference type="Gene3D" id="3.40.50.360">
    <property type="match status" value="1"/>
</dbReference>
<keyword evidence="3" id="KW-1185">Reference proteome</keyword>
<evidence type="ECO:0000313" key="2">
    <source>
        <dbReference type="EMBL" id="CAJ0968762.1"/>
    </source>
</evidence>
<dbReference type="PANTHER" id="PTHR13930:SF0">
    <property type="entry name" value="S-ADENOSYL-L-METHIONINE-DEPENDENT TRNA 4-DEMETHYLWYOSINE SYNTHASE TYW1-RELATED"/>
    <property type="match status" value="1"/>
</dbReference>
<name>A0ABN9MPN7_9NEOB</name>
<comment type="caution">
    <text evidence="2">The sequence shown here is derived from an EMBL/GenBank/DDBJ whole genome shotgun (WGS) entry which is preliminary data.</text>
</comment>
<organism evidence="2 3">
    <name type="scientific">Ranitomeya imitator</name>
    <name type="common">mimic poison frog</name>
    <dbReference type="NCBI Taxonomy" id="111125"/>
    <lineage>
        <taxon>Eukaryota</taxon>
        <taxon>Metazoa</taxon>
        <taxon>Chordata</taxon>
        <taxon>Craniata</taxon>
        <taxon>Vertebrata</taxon>
        <taxon>Euteleostomi</taxon>
        <taxon>Amphibia</taxon>
        <taxon>Batrachia</taxon>
        <taxon>Anura</taxon>
        <taxon>Neobatrachia</taxon>
        <taxon>Hyloidea</taxon>
        <taxon>Dendrobatidae</taxon>
        <taxon>Dendrobatinae</taxon>
        <taxon>Ranitomeya</taxon>
    </lineage>
</organism>
<evidence type="ECO:0000256" key="1">
    <source>
        <dbReference type="SAM" id="MobiDB-lite"/>
    </source>
</evidence>
<sequence>MALHLVTRCLPWLPGDFGMVEDSFNDAEVVPLIVGRWRELSVGKNIDKWLWMLSASRVMTRAEGDCNVVKSKHGSIEADFSAWKAKFLSRLKTLVNGEKKCSGKCKKGKCKTKKDGANSVDEDEHKPGESEHEGSEEELYETTSESESEGETESGSGGLIDVEDLGKAMSSMKKSKTKFGIFFTT</sequence>
<gene>
    <name evidence="2" type="ORF">RIMI_LOCUS23405008</name>
</gene>
<dbReference type="Proteomes" id="UP001176940">
    <property type="component" value="Unassembled WGS sequence"/>
</dbReference>
<proteinExistence type="predicted"/>
<feature type="region of interest" description="Disordered" evidence="1">
    <location>
        <begin position="100"/>
        <end position="163"/>
    </location>
</feature>
<feature type="compositionally biased region" description="Basic residues" evidence="1">
    <location>
        <begin position="102"/>
        <end position="112"/>
    </location>
</feature>
<dbReference type="InterPro" id="IPR029039">
    <property type="entry name" value="Flavoprotein-like_sf"/>
</dbReference>
<dbReference type="EMBL" id="CAUEEQ010079651">
    <property type="protein sequence ID" value="CAJ0968762.1"/>
    <property type="molecule type" value="Genomic_DNA"/>
</dbReference>
<feature type="compositionally biased region" description="Basic and acidic residues" evidence="1">
    <location>
        <begin position="123"/>
        <end position="133"/>
    </location>
</feature>